<feature type="active site" description="Proton acceptor" evidence="7 8">
    <location>
        <position position="181"/>
    </location>
</feature>
<evidence type="ECO:0000256" key="7">
    <source>
        <dbReference type="HAMAP-Rule" id="MF_00156"/>
    </source>
</evidence>
<dbReference type="SUPFAM" id="SSF51621">
    <property type="entry name" value="Phosphoenolpyruvate/pyruvate domain"/>
    <property type="match status" value="1"/>
</dbReference>
<evidence type="ECO:0000256" key="4">
    <source>
        <dbReference type="ARBA" id="ARBA00022655"/>
    </source>
</evidence>
<evidence type="ECO:0000256" key="6">
    <source>
        <dbReference type="ARBA" id="ARBA00056497"/>
    </source>
</evidence>
<dbReference type="PANTHER" id="PTHR20881:SF0">
    <property type="entry name" value="3-METHYL-2-OXOBUTANOATE HYDROXYMETHYLTRANSFERASE"/>
    <property type="match status" value="1"/>
</dbReference>
<reference evidence="11" key="1">
    <citation type="submission" date="2016-10" db="EMBL/GenBank/DDBJ databases">
        <authorList>
            <person name="See-Too W.S."/>
        </authorList>
    </citation>
    <scope>NUCLEOTIDE SEQUENCE</scope>
    <source>
        <strain evidence="11">L10.15</strain>
    </source>
</reference>
<evidence type="ECO:0000256" key="10">
    <source>
        <dbReference type="PIRSR" id="PIRSR000388-3"/>
    </source>
</evidence>
<protein>
    <recommendedName>
        <fullName evidence="7">3-methyl-2-oxobutanoate hydroxymethyltransferase</fullName>
        <ecNumber evidence="7">2.1.2.11</ecNumber>
    </recommendedName>
    <alternativeName>
        <fullName evidence="7">Ketopantoate hydroxymethyltransferase</fullName>
        <shortName evidence="7">KPHMT</shortName>
    </alternativeName>
</protein>
<feature type="binding site" evidence="7 10">
    <location>
        <position position="43"/>
    </location>
    <ligand>
        <name>Mg(2+)</name>
        <dbReference type="ChEBI" id="CHEBI:18420"/>
    </ligand>
</feature>
<dbReference type="NCBIfam" id="NF001452">
    <property type="entry name" value="PRK00311.1"/>
    <property type="match status" value="1"/>
</dbReference>
<dbReference type="GO" id="GO:0008168">
    <property type="term" value="F:methyltransferase activity"/>
    <property type="evidence" value="ECO:0007669"/>
    <property type="project" value="UniProtKB-KW"/>
</dbReference>
<dbReference type="RefSeq" id="WP_049693800.1">
    <property type="nucleotide sequence ID" value="NZ_CP016540.2"/>
</dbReference>
<comment type="similarity">
    <text evidence="2 7">Belongs to the PanB family.</text>
</comment>
<comment type="subunit">
    <text evidence="3 7">Homodecamer; pentamer of dimers.</text>
</comment>
<dbReference type="AlphaFoldDB" id="A0A1B1S1D0"/>
<comment type="catalytic activity">
    <reaction evidence="7">
        <text>(6R)-5,10-methylene-5,6,7,8-tetrahydrofolate + 3-methyl-2-oxobutanoate + H2O = 2-dehydropantoate + (6S)-5,6,7,8-tetrahydrofolate</text>
        <dbReference type="Rhea" id="RHEA:11824"/>
        <dbReference type="ChEBI" id="CHEBI:11561"/>
        <dbReference type="ChEBI" id="CHEBI:11851"/>
        <dbReference type="ChEBI" id="CHEBI:15377"/>
        <dbReference type="ChEBI" id="CHEBI:15636"/>
        <dbReference type="ChEBI" id="CHEBI:57453"/>
        <dbReference type="EC" id="2.1.2.11"/>
    </reaction>
</comment>
<dbReference type="PANTHER" id="PTHR20881">
    <property type="entry name" value="3-METHYL-2-OXOBUTANOATE HYDROXYMETHYLTRANSFERASE"/>
    <property type="match status" value="1"/>
</dbReference>
<keyword evidence="12" id="KW-1185">Reference proteome</keyword>
<organism evidence="11 12">
    <name type="scientific">Planococcus versutus</name>
    <dbReference type="NCBI Taxonomy" id="1302659"/>
    <lineage>
        <taxon>Bacteria</taxon>
        <taxon>Bacillati</taxon>
        <taxon>Bacillota</taxon>
        <taxon>Bacilli</taxon>
        <taxon>Bacillales</taxon>
        <taxon>Caryophanaceae</taxon>
        <taxon>Planococcus</taxon>
    </lineage>
</organism>
<keyword evidence="7 10" id="KW-0479">Metal-binding</keyword>
<evidence type="ECO:0000313" key="11">
    <source>
        <dbReference type="EMBL" id="ANU26986.1"/>
    </source>
</evidence>
<dbReference type="Proteomes" id="UP000053354">
    <property type="component" value="Chromosome"/>
</dbReference>
<dbReference type="PIRSF" id="PIRSF000388">
    <property type="entry name" value="Pantoate_hydroxy_MeTrfase"/>
    <property type="match status" value="1"/>
</dbReference>
<comment type="function">
    <text evidence="6 7">Catalyzes the reversible reaction in which hydroxymethyl group from 5,10-methylenetetrahydrofolate is transferred onto alpha-ketoisovalerate to form ketopantoate.</text>
</comment>
<name>A0A1B1S1D0_9BACL</name>
<evidence type="ECO:0000256" key="9">
    <source>
        <dbReference type="PIRSR" id="PIRSR000388-2"/>
    </source>
</evidence>
<keyword evidence="7" id="KW-0963">Cytoplasm</keyword>
<dbReference type="InterPro" id="IPR003700">
    <property type="entry name" value="Pantoate_hydroxy_MeTrfase"/>
</dbReference>
<feature type="binding site" evidence="7 10">
    <location>
        <position position="114"/>
    </location>
    <ligand>
        <name>Mg(2+)</name>
        <dbReference type="ChEBI" id="CHEBI:18420"/>
    </ligand>
</feature>
<evidence type="ECO:0000256" key="5">
    <source>
        <dbReference type="ARBA" id="ARBA00022679"/>
    </source>
</evidence>
<dbReference type="OrthoDB" id="9781789at2"/>
<feature type="binding site" evidence="7 9">
    <location>
        <begin position="43"/>
        <end position="44"/>
    </location>
    <ligand>
        <name>3-methyl-2-oxobutanoate</name>
        <dbReference type="ChEBI" id="CHEBI:11851"/>
    </ligand>
</feature>
<feature type="binding site" evidence="7 10">
    <location>
        <position position="82"/>
    </location>
    <ligand>
        <name>Mg(2+)</name>
        <dbReference type="ChEBI" id="CHEBI:18420"/>
    </ligand>
</feature>
<gene>
    <name evidence="7" type="primary">panB</name>
    <name evidence="11" type="ORF">I858_008260</name>
</gene>
<dbReference type="InterPro" id="IPR015813">
    <property type="entry name" value="Pyrv/PenolPyrv_kinase-like_dom"/>
</dbReference>
<dbReference type="GO" id="GO:0003864">
    <property type="term" value="F:3-methyl-2-oxobutanoate hydroxymethyltransferase activity"/>
    <property type="evidence" value="ECO:0007669"/>
    <property type="project" value="UniProtKB-UniRule"/>
</dbReference>
<feature type="binding site" evidence="7 9">
    <location>
        <position position="112"/>
    </location>
    <ligand>
        <name>3-methyl-2-oxobutanoate</name>
        <dbReference type="ChEBI" id="CHEBI:11851"/>
    </ligand>
</feature>
<accession>A0A1B1S1D0</accession>
<evidence type="ECO:0000256" key="3">
    <source>
        <dbReference type="ARBA" id="ARBA00011424"/>
    </source>
</evidence>
<keyword evidence="5 7" id="KW-0808">Transferase</keyword>
<keyword evidence="7 10" id="KW-0460">Magnesium</keyword>
<dbReference type="CDD" id="cd06557">
    <property type="entry name" value="KPHMT-like"/>
    <property type="match status" value="1"/>
</dbReference>
<dbReference type="InterPro" id="IPR040442">
    <property type="entry name" value="Pyrv_kinase-like_dom_sf"/>
</dbReference>
<dbReference type="HAMAP" id="MF_00156">
    <property type="entry name" value="PanB"/>
    <property type="match status" value="1"/>
</dbReference>
<evidence type="ECO:0000313" key="12">
    <source>
        <dbReference type="Proteomes" id="UP000053354"/>
    </source>
</evidence>
<dbReference type="GO" id="GO:0000287">
    <property type="term" value="F:magnesium ion binding"/>
    <property type="evidence" value="ECO:0007669"/>
    <property type="project" value="TreeGrafter"/>
</dbReference>
<dbReference type="GO" id="GO:0015940">
    <property type="term" value="P:pantothenate biosynthetic process"/>
    <property type="evidence" value="ECO:0007669"/>
    <property type="project" value="UniProtKB-UniRule"/>
</dbReference>
<comment type="cofactor">
    <cofactor evidence="7 10">
        <name>Mg(2+)</name>
        <dbReference type="ChEBI" id="CHEBI:18420"/>
    </cofactor>
    <text evidence="7 10">Binds 1 Mg(2+) ion per subunit.</text>
</comment>
<dbReference type="KEGG" id="pll:I858_008260"/>
<evidence type="ECO:0000256" key="8">
    <source>
        <dbReference type="PIRSR" id="PIRSR000388-1"/>
    </source>
</evidence>
<sequence>MKNTASLIKMKTQNEKIAMLTAYDYPSAKLAEEAGVDVILVGDSLGMVVLGYDSTVKVTINDMIHHGKAARRGAPDTFLVIDMPFASFHGSEQRILDNAVQIFQETGAEAVKVEGADSVLDAIKLLTHTGIPVVAHLGLLPQSAGVLGGYKVQGKTADAAQKLIDDALACEAAGACMLVLECIPYQLAEKVTAALTIPVIGIGAGSETDGQVLVYHDTLKYGSHHLPKFVRSYAETGESMKNGLMAYVNEVKSGAFPAEEHRFTMKEEELKQLYGGKE</sequence>
<dbReference type="STRING" id="1302659.I858_008260"/>
<dbReference type="UniPathway" id="UPA00028">
    <property type="reaction ID" value="UER00003"/>
</dbReference>
<dbReference type="GO" id="GO:0005737">
    <property type="term" value="C:cytoplasm"/>
    <property type="evidence" value="ECO:0007669"/>
    <property type="project" value="UniProtKB-SubCell"/>
</dbReference>
<dbReference type="GO" id="GO:0032259">
    <property type="term" value="P:methylation"/>
    <property type="evidence" value="ECO:0007669"/>
    <property type="project" value="UniProtKB-KW"/>
</dbReference>
<comment type="pathway">
    <text evidence="1 7">Cofactor biosynthesis; (R)-pantothenate biosynthesis; (R)-pantoate from 3-methyl-2-oxobutanoate: step 1/2.</text>
</comment>
<dbReference type="FunFam" id="3.20.20.60:FF:000003">
    <property type="entry name" value="3-methyl-2-oxobutanoate hydroxymethyltransferase"/>
    <property type="match status" value="1"/>
</dbReference>
<evidence type="ECO:0000256" key="1">
    <source>
        <dbReference type="ARBA" id="ARBA00005033"/>
    </source>
</evidence>
<dbReference type="EMBL" id="CP016540">
    <property type="protein sequence ID" value="ANU26986.1"/>
    <property type="molecule type" value="Genomic_DNA"/>
</dbReference>
<dbReference type="NCBIfam" id="TIGR00222">
    <property type="entry name" value="panB"/>
    <property type="match status" value="1"/>
</dbReference>
<evidence type="ECO:0000256" key="2">
    <source>
        <dbReference type="ARBA" id="ARBA00008676"/>
    </source>
</evidence>
<proteinExistence type="inferred from homology"/>
<comment type="subcellular location">
    <subcellularLocation>
        <location evidence="7">Cytoplasm</location>
    </subcellularLocation>
</comment>
<dbReference type="EC" id="2.1.2.11" evidence="7"/>
<dbReference type="Gene3D" id="3.20.20.60">
    <property type="entry name" value="Phosphoenolpyruvate-binding domains"/>
    <property type="match status" value="1"/>
</dbReference>
<feature type="binding site" evidence="7 9">
    <location>
        <position position="82"/>
    </location>
    <ligand>
        <name>3-methyl-2-oxobutanoate</name>
        <dbReference type="ChEBI" id="CHEBI:11851"/>
    </ligand>
</feature>
<keyword evidence="4 7" id="KW-0566">Pantothenate biosynthesis</keyword>
<dbReference type="Pfam" id="PF02548">
    <property type="entry name" value="Pantoate_transf"/>
    <property type="match status" value="1"/>
</dbReference>